<comment type="caution">
    <text evidence="2">The sequence shown here is derived from an EMBL/GenBank/DDBJ whole genome shotgun (WGS) entry which is preliminary data.</text>
</comment>
<dbReference type="InterPro" id="IPR001173">
    <property type="entry name" value="Glyco_trans_2-like"/>
</dbReference>
<protein>
    <recommendedName>
        <fullName evidence="1">Glycosyltransferase 2-like domain-containing protein</fullName>
    </recommendedName>
</protein>
<name>A0A1Y2SUV2_9BIFI</name>
<gene>
    <name evidence="2" type="ORF">B9T39_04285</name>
</gene>
<dbReference type="SUPFAM" id="SSF53448">
    <property type="entry name" value="Nucleotide-diphospho-sugar transferases"/>
    <property type="match status" value="1"/>
</dbReference>
<evidence type="ECO:0000313" key="3">
    <source>
        <dbReference type="Proteomes" id="UP000243540"/>
    </source>
</evidence>
<dbReference type="OrthoDB" id="9802649at2"/>
<evidence type="ECO:0000259" key="1">
    <source>
        <dbReference type="Pfam" id="PF00535"/>
    </source>
</evidence>
<dbReference type="GO" id="GO:0016758">
    <property type="term" value="F:hexosyltransferase activity"/>
    <property type="evidence" value="ECO:0007669"/>
    <property type="project" value="UniProtKB-ARBA"/>
</dbReference>
<accession>A0A1Y2SUV2</accession>
<dbReference type="RefSeq" id="WP_086106577.1">
    <property type="nucleotide sequence ID" value="NZ_NEKB01000025.1"/>
</dbReference>
<organism evidence="2 3">
    <name type="scientific">Alloscardovia macacae</name>
    <dbReference type="NCBI Taxonomy" id="1160091"/>
    <lineage>
        <taxon>Bacteria</taxon>
        <taxon>Bacillati</taxon>
        <taxon>Actinomycetota</taxon>
        <taxon>Actinomycetes</taxon>
        <taxon>Bifidobacteriales</taxon>
        <taxon>Bifidobacteriaceae</taxon>
        <taxon>Alloscardovia</taxon>
    </lineage>
</organism>
<proteinExistence type="predicted"/>
<dbReference type="Proteomes" id="UP000243540">
    <property type="component" value="Unassembled WGS sequence"/>
</dbReference>
<dbReference type="AlphaFoldDB" id="A0A1Y2SUV2"/>
<feature type="domain" description="Glycosyltransferase 2-like" evidence="1">
    <location>
        <begin position="21"/>
        <end position="129"/>
    </location>
</feature>
<dbReference type="PANTHER" id="PTHR22916">
    <property type="entry name" value="GLYCOSYLTRANSFERASE"/>
    <property type="match status" value="1"/>
</dbReference>
<dbReference type="Pfam" id="PF00535">
    <property type="entry name" value="Glycos_transf_2"/>
    <property type="match status" value="1"/>
</dbReference>
<sequence>MNAELNAHNDAQDRDAQPRVSILLSTYNGEKYLREQVESIQKQTYTNWHLFIRDDGSRDATPYIIAELAANDERITWINPRERENLGVVGSFQALLAHATADFYLFSDQDDYWLEDKVATQVSRALAHAAECERRGATEPYMNYMDPVVVDAQLNTLTPSMIRSQSGHANTTLVEELTENTVTGGVSLINDALAQLWLGGGASSSTDASAIMMHDWFLALLATAHGTLEFIDQQGELYRQHEANVLGARTFSKRLAQLSRPDLLVRKYWTLIHRSQKQAALLLEDRYGGEELTEEKRELIRAFVTIESLPWRERARVLKRYNLRKNKRLMTLAFRVLLITGWGKRW</sequence>
<dbReference type="InterPro" id="IPR029044">
    <property type="entry name" value="Nucleotide-diphossugar_trans"/>
</dbReference>
<dbReference type="EMBL" id="NEKC01000007">
    <property type="protein sequence ID" value="OTA29333.1"/>
    <property type="molecule type" value="Genomic_DNA"/>
</dbReference>
<dbReference type="Gene3D" id="3.90.550.10">
    <property type="entry name" value="Spore Coat Polysaccharide Biosynthesis Protein SpsA, Chain A"/>
    <property type="match status" value="1"/>
</dbReference>
<dbReference type="STRING" id="1160091.B9T39_04285"/>
<dbReference type="CDD" id="cd04196">
    <property type="entry name" value="GT_2_like_d"/>
    <property type="match status" value="1"/>
</dbReference>
<dbReference type="PANTHER" id="PTHR22916:SF3">
    <property type="entry name" value="UDP-GLCNAC:BETAGAL BETA-1,3-N-ACETYLGLUCOSAMINYLTRANSFERASE-LIKE PROTEIN 1"/>
    <property type="match status" value="1"/>
</dbReference>
<reference evidence="2 3" key="1">
    <citation type="submission" date="2017-04" db="EMBL/GenBank/DDBJ databases">
        <title>Draft genome sequences of Alloscardovia macacae UMA81211 and UMA81212 isolated from the feces of a rhesus macaque (Macaca mulatta).</title>
        <authorList>
            <person name="Albert K."/>
            <person name="Sela D.A."/>
        </authorList>
    </citation>
    <scope>NUCLEOTIDE SEQUENCE [LARGE SCALE GENOMIC DNA]</scope>
    <source>
        <strain evidence="2 3">UMA81212</strain>
    </source>
</reference>
<evidence type="ECO:0000313" key="2">
    <source>
        <dbReference type="EMBL" id="OTA29333.1"/>
    </source>
</evidence>